<evidence type="ECO:0000313" key="4">
    <source>
        <dbReference type="Proteomes" id="UP001188597"/>
    </source>
</evidence>
<dbReference type="Proteomes" id="UP001188597">
    <property type="component" value="Unassembled WGS sequence"/>
</dbReference>
<keyword evidence="4" id="KW-1185">Reference proteome</keyword>
<accession>A0AA88X4T9</accession>
<dbReference type="Gene3D" id="1.20.1270.10">
    <property type="match status" value="1"/>
</dbReference>
<evidence type="ECO:0000256" key="1">
    <source>
        <dbReference type="ARBA" id="ARBA00022741"/>
    </source>
</evidence>
<dbReference type="SUPFAM" id="SSF100934">
    <property type="entry name" value="Heat shock protein 70kD (HSP70), C-terminal subdomain"/>
    <property type="match status" value="1"/>
</dbReference>
<dbReference type="FunFam" id="1.20.1270.10:FF:000002">
    <property type="entry name" value="Heat shock 70 kDa protein 4"/>
    <property type="match status" value="1"/>
</dbReference>
<organism evidence="3 4">
    <name type="scientific">Escallonia herrerae</name>
    <dbReference type="NCBI Taxonomy" id="1293975"/>
    <lineage>
        <taxon>Eukaryota</taxon>
        <taxon>Viridiplantae</taxon>
        <taxon>Streptophyta</taxon>
        <taxon>Embryophyta</taxon>
        <taxon>Tracheophyta</taxon>
        <taxon>Spermatophyta</taxon>
        <taxon>Magnoliopsida</taxon>
        <taxon>eudicotyledons</taxon>
        <taxon>Gunneridae</taxon>
        <taxon>Pentapetalae</taxon>
        <taxon>asterids</taxon>
        <taxon>campanulids</taxon>
        <taxon>Escalloniales</taxon>
        <taxon>Escalloniaceae</taxon>
        <taxon>Escallonia</taxon>
    </lineage>
</organism>
<dbReference type="InterPro" id="IPR029048">
    <property type="entry name" value="HSP70_C_sf"/>
</dbReference>
<keyword evidence="1" id="KW-0547">Nucleotide-binding</keyword>
<dbReference type="PANTHER" id="PTHR45639:SF10">
    <property type="entry name" value="HEAT SHOCK 70 KDA PROTEIN 16 ISOFORM X1"/>
    <property type="match status" value="1"/>
</dbReference>
<dbReference type="PANTHER" id="PTHR45639">
    <property type="entry name" value="HSC70CB, ISOFORM G-RELATED"/>
    <property type="match status" value="1"/>
</dbReference>
<reference evidence="3" key="1">
    <citation type="submission" date="2022-12" db="EMBL/GenBank/DDBJ databases">
        <title>Draft genome assemblies for two species of Escallonia (Escalloniales).</title>
        <authorList>
            <person name="Chanderbali A."/>
            <person name="Dervinis C."/>
            <person name="Anghel I."/>
            <person name="Soltis D."/>
            <person name="Soltis P."/>
            <person name="Zapata F."/>
        </authorList>
    </citation>
    <scope>NUCLEOTIDE SEQUENCE</scope>
    <source>
        <strain evidence="3">UCBG64.0493</strain>
        <tissue evidence="3">Leaf</tissue>
    </source>
</reference>
<dbReference type="GO" id="GO:0140662">
    <property type="term" value="F:ATP-dependent protein folding chaperone"/>
    <property type="evidence" value="ECO:0007669"/>
    <property type="project" value="InterPro"/>
</dbReference>
<evidence type="ECO:0008006" key="5">
    <source>
        <dbReference type="Google" id="ProtNLM"/>
    </source>
</evidence>
<dbReference type="Pfam" id="PF00012">
    <property type="entry name" value="HSP70"/>
    <property type="match status" value="1"/>
</dbReference>
<dbReference type="GO" id="GO:0005634">
    <property type="term" value="C:nucleus"/>
    <property type="evidence" value="ECO:0007669"/>
    <property type="project" value="TreeGrafter"/>
</dbReference>
<evidence type="ECO:0000256" key="2">
    <source>
        <dbReference type="ARBA" id="ARBA00022840"/>
    </source>
</evidence>
<dbReference type="AlphaFoldDB" id="A0AA88X4T9"/>
<gene>
    <name evidence="3" type="ORF">RJ639_027053</name>
</gene>
<feature type="non-terminal residue" evidence="3">
    <location>
        <position position="209"/>
    </location>
</feature>
<dbReference type="EMBL" id="JAVXUP010000071">
    <property type="protein sequence ID" value="KAK3039712.1"/>
    <property type="molecule type" value="Genomic_DNA"/>
</dbReference>
<comment type="caution">
    <text evidence="3">The sequence shown here is derived from an EMBL/GenBank/DDBJ whole genome shotgun (WGS) entry which is preliminary data.</text>
</comment>
<evidence type="ECO:0000313" key="3">
    <source>
        <dbReference type="EMBL" id="KAK3039712.1"/>
    </source>
</evidence>
<name>A0AA88X4T9_9ASTE</name>
<sequence length="209" mass="24437">VLRQDISVNEDIYGGMSRAELSQAQDKELQLAQQDIKMEQTKDKKNTLESYVYEMRSKLLNTYRSFATEPEREGISRNLQETEEWLYEDGDDESEHVYTKKLEDLRKLVDPIENRYKDEDARAQATRSLLNCIVENRMAVESLSASEKNAVFAECHKAEEWLREKTQQQDALPKNTDPLLWSSEIKEKEDILDAYVSHITNLRKSMDSH</sequence>
<dbReference type="GO" id="GO:0005829">
    <property type="term" value="C:cytosol"/>
    <property type="evidence" value="ECO:0007669"/>
    <property type="project" value="TreeGrafter"/>
</dbReference>
<feature type="non-terminal residue" evidence="3">
    <location>
        <position position="1"/>
    </location>
</feature>
<dbReference type="GO" id="GO:0005524">
    <property type="term" value="F:ATP binding"/>
    <property type="evidence" value="ECO:0007669"/>
    <property type="project" value="UniProtKB-KW"/>
</dbReference>
<protein>
    <recommendedName>
        <fullName evidence="5">Heat shock protein 70</fullName>
    </recommendedName>
</protein>
<proteinExistence type="predicted"/>
<keyword evidence="2" id="KW-0067">ATP-binding</keyword>
<dbReference type="InterPro" id="IPR013126">
    <property type="entry name" value="Hsp_70_fam"/>
</dbReference>